<accession>A0ABY6BAB7</accession>
<dbReference type="EMBL" id="CP104694">
    <property type="protein sequence ID" value="UXI66481.1"/>
    <property type="molecule type" value="Genomic_DNA"/>
</dbReference>
<dbReference type="InterPro" id="IPR050832">
    <property type="entry name" value="Bact_Acetyltransf"/>
</dbReference>
<dbReference type="SUPFAM" id="SSF55729">
    <property type="entry name" value="Acyl-CoA N-acyltransferases (Nat)"/>
    <property type="match status" value="1"/>
</dbReference>
<dbReference type="Gene3D" id="3.40.630.30">
    <property type="match status" value="1"/>
</dbReference>
<dbReference type="Pfam" id="PF00583">
    <property type="entry name" value="Acetyltransf_1"/>
    <property type="match status" value="1"/>
</dbReference>
<evidence type="ECO:0000256" key="2">
    <source>
        <dbReference type="ARBA" id="ARBA00023315"/>
    </source>
</evidence>
<protein>
    <submittedName>
        <fullName evidence="4">GNAT family N-acetyltransferase</fullName>
    </submittedName>
</protein>
<dbReference type="Proteomes" id="UP001064632">
    <property type="component" value="Chromosome"/>
</dbReference>
<dbReference type="InterPro" id="IPR000182">
    <property type="entry name" value="GNAT_dom"/>
</dbReference>
<keyword evidence="5" id="KW-1185">Reference proteome</keyword>
<keyword evidence="2" id="KW-0012">Acyltransferase</keyword>
<proteinExistence type="predicted"/>
<feature type="domain" description="N-acetyltransferase" evidence="3">
    <location>
        <begin position="36"/>
        <end position="182"/>
    </location>
</feature>
<organism evidence="4 5">
    <name type="scientific">Tahibacter amnicola</name>
    <dbReference type="NCBI Taxonomy" id="2976241"/>
    <lineage>
        <taxon>Bacteria</taxon>
        <taxon>Pseudomonadati</taxon>
        <taxon>Pseudomonadota</taxon>
        <taxon>Gammaproteobacteria</taxon>
        <taxon>Lysobacterales</taxon>
        <taxon>Rhodanobacteraceae</taxon>
        <taxon>Tahibacter</taxon>
    </lineage>
</organism>
<dbReference type="RefSeq" id="WP_261693465.1">
    <property type="nucleotide sequence ID" value="NZ_CP104694.1"/>
</dbReference>
<dbReference type="CDD" id="cd04301">
    <property type="entry name" value="NAT_SF"/>
    <property type="match status" value="1"/>
</dbReference>
<name>A0ABY6BAB7_9GAMM</name>
<dbReference type="PROSITE" id="PS51186">
    <property type="entry name" value="GNAT"/>
    <property type="match status" value="1"/>
</dbReference>
<evidence type="ECO:0000259" key="3">
    <source>
        <dbReference type="PROSITE" id="PS51186"/>
    </source>
</evidence>
<keyword evidence="1" id="KW-0808">Transferase</keyword>
<dbReference type="PANTHER" id="PTHR43877">
    <property type="entry name" value="AMINOALKYLPHOSPHONATE N-ACETYLTRANSFERASE-RELATED-RELATED"/>
    <property type="match status" value="1"/>
</dbReference>
<sequence length="182" mass="20819">MTSSNAKNDTMNLTPQNARLCALTVADFDTLGELGRTIWRAHYISIITIEQIEYMLNGRYTADKLQRYIDSSECWLELLWVGDELVGYCSYARTADPDELKLEQLYLLPDWHGRGLGGFMLRHVEQRARDVGCSRIMLTVNKQNTNSIAVYRKSGFTVREEAVFDIGNGYVMDDYVMVKNLA</sequence>
<evidence type="ECO:0000313" key="4">
    <source>
        <dbReference type="EMBL" id="UXI66481.1"/>
    </source>
</evidence>
<reference evidence="4" key="1">
    <citation type="submission" date="2022-09" db="EMBL/GenBank/DDBJ databases">
        <title>Tahibacter sp. nov., isolated from a fresh water.</title>
        <authorList>
            <person name="Baek J.H."/>
            <person name="Lee J.K."/>
            <person name="Kim J.M."/>
            <person name="Jeon C.O."/>
        </authorList>
    </citation>
    <scope>NUCLEOTIDE SEQUENCE</scope>
    <source>
        <strain evidence="4">W38</strain>
    </source>
</reference>
<dbReference type="InterPro" id="IPR016181">
    <property type="entry name" value="Acyl_CoA_acyltransferase"/>
</dbReference>
<gene>
    <name evidence="4" type="ORF">N4264_17220</name>
</gene>
<evidence type="ECO:0000256" key="1">
    <source>
        <dbReference type="ARBA" id="ARBA00022679"/>
    </source>
</evidence>
<evidence type="ECO:0000313" key="5">
    <source>
        <dbReference type="Proteomes" id="UP001064632"/>
    </source>
</evidence>